<dbReference type="Pfam" id="PF13304">
    <property type="entry name" value="AAA_21"/>
    <property type="match status" value="1"/>
</dbReference>
<evidence type="ECO:0000313" key="2">
    <source>
        <dbReference type="EMBL" id="KAB7891559.1"/>
    </source>
</evidence>
<reference evidence="2 3" key="1">
    <citation type="submission" date="2019-10" db="EMBL/GenBank/DDBJ databases">
        <title>Poseidonibacter ostreae sp. nov., isolated from the gut of the Ostrea denselamellosa.</title>
        <authorList>
            <person name="Choi A."/>
        </authorList>
    </citation>
    <scope>NUCLEOTIDE SEQUENCE [LARGE SCALE GENOMIC DNA]</scope>
    <source>
        <strain evidence="2 3">SJOD-M-5</strain>
    </source>
</reference>
<dbReference type="InterPro" id="IPR030974">
    <property type="entry name" value="Restrict_AAA"/>
</dbReference>
<name>A0ABQ6VLU5_9BACT</name>
<dbReference type="EMBL" id="WFKJ01000016">
    <property type="protein sequence ID" value="KAB7891559.1"/>
    <property type="molecule type" value="Genomic_DNA"/>
</dbReference>
<sequence>MKLLSLKINQQYKSLNDFDYTFRVPNSEYNEFEPICLVGLNGSGKSNIIEALSEIFAYLDLYTLEYEKVPQWARKSPLSFEIEYLLTFISGKIHVKISCLKGKYPKFSTIDEFDEVSEVDISKDLLPTLIIGYSSGHNESISYPYLKNQGFYAEEVLQSAKAKKEEPVAHTRTLFMDYEVNSLIFITNYLFSKDTSAFKQLIRVDQPFSFQININLDKVIITSELYEIIHKLTNIANYKEGDLILNWQLHFLLNHTTQKAVQDCFESESDFFTSLYKLTLLNAIRLTKPERQFYIKELKEGSLLREKPPVVSKENKVFNIDELIVKLSSPAIDIGYSGLSDGEHQFIHIIGTIMLFNQTNCLFLLDEPESHFNPQWRSQFINIISKTITHNNSEFILSTHSPYVVSAAKKENVLKFTREEEVITYKEPTRETFGAAFEEILLELFDVNTHISTYSEKYIEKLINEQDLSKMEKSISNIANSSVKQYLYQEILRLRKSGNK</sequence>
<dbReference type="SUPFAM" id="SSF52540">
    <property type="entry name" value="P-loop containing nucleoside triphosphate hydrolases"/>
    <property type="match status" value="1"/>
</dbReference>
<dbReference type="InterPro" id="IPR027417">
    <property type="entry name" value="P-loop_NTPase"/>
</dbReference>
<evidence type="ECO:0000259" key="1">
    <source>
        <dbReference type="Pfam" id="PF13304"/>
    </source>
</evidence>
<dbReference type="NCBIfam" id="TIGR04435">
    <property type="entry name" value="restrict_AAA_1"/>
    <property type="match status" value="1"/>
</dbReference>
<comment type="caution">
    <text evidence="2">The sequence shown here is derived from an EMBL/GenBank/DDBJ whole genome shotgun (WGS) entry which is preliminary data.</text>
</comment>
<organism evidence="2 3">
    <name type="scientific">Poseidonibacter ostreae</name>
    <dbReference type="NCBI Taxonomy" id="2654171"/>
    <lineage>
        <taxon>Bacteria</taxon>
        <taxon>Pseudomonadati</taxon>
        <taxon>Campylobacterota</taxon>
        <taxon>Epsilonproteobacteria</taxon>
        <taxon>Campylobacterales</taxon>
        <taxon>Arcobacteraceae</taxon>
        <taxon>Poseidonibacter</taxon>
    </lineage>
</organism>
<dbReference type="RefSeq" id="WP_152189602.1">
    <property type="nucleotide sequence ID" value="NZ_WFKI01000011.1"/>
</dbReference>
<dbReference type="PANTHER" id="PTHR43581:SF4">
    <property type="entry name" value="ATP_GTP PHOSPHATASE"/>
    <property type="match status" value="1"/>
</dbReference>
<dbReference type="Gene3D" id="3.40.50.300">
    <property type="entry name" value="P-loop containing nucleotide triphosphate hydrolases"/>
    <property type="match status" value="2"/>
</dbReference>
<keyword evidence="3" id="KW-1185">Reference proteome</keyword>
<evidence type="ECO:0000313" key="3">
    <source>
        <dbReference type="Proteomes" id="UP000461010"/>
    </source>
</evidence>
<dbReference type="InterPro" id="IPR051396">
    <property type="entry name" value="Bact_Antivir_Def_Nuclease"/>
</dbReference>
<gene>
    <name evidence="2" type="ORF">GBG18_06770</name>
</gene>
<protein>
    <submittedName>
        <fullName evidence="2">Restriction system-associated AAA family ATPase</fullName>
    </submittedName>
</protein>
<dbReference type="Proteomes" id="UP000461010">
    <property type="component" value="Unassembled WGS sequence"/>
</dbReference>
<dbReference type="PANTHER" id="PTHR43581">
    <property type="entry name" value="ATP/GTP PHOSPHATASE"/>
    <property type="match status" value="1"/>
</dbReference>
<dbReference type="InterPro" id="IPR003959">
    <property type="entry name" value="ATPase_AAA_core"/>
</dbReference>
<accession>A0ABQ6VLU5</accession>
<proteinExistence type="predicted"/>
<feature type="domain" description="ATPase AAA-type core" evidence="1">
    <location>
        <begin position="336"/>
        <end position="406"/>
    </location>
</feature>